<dbReference type="InterPro" id="IPR001623">
    <property type="entry name" value="DnaJ_domain"/>
</dbReference>
<dbReference type="PROSITE" id="PS00636">
    <property type="entry name" value="DNAJ_1"/>
    <property type="match status" value="1"/>
</dbReference>
<reference evidence="2" key="1">
    <citation type="journal article" date="2012" name="Nature">
        <title>The tomato genome sequence provides insights into fleshy fruit evolution.</title>
        <authorList>
            <consortium name="Tomato Genome Consortium"/>
        </authorList>
    </citation>
    <scope>NUCLEOTIDE SEQUENCE [LARGE SCALE GENOMIC DNA]</scope>
    <source>
        <strain evidence="2">cv. Heinz 1706</strain>
    </source>
</reference>
<dbReference type="PROSITE" id="PS50076">
    <property type="entry name" value="DNAJ_2"/>
    <property type="match status" value="1"/>
</dbReference>
<dbReference type="SUPFAM" id="SSF46565">
    <property type="entry name" value="Chaperone J-domain"/>
    <property type="match status" value="1"/>
</dbReference>
<dbReference type="Pfam" id="PF00226">
    <property type="entry name" value="DnaJ"/>
    <property type="match status" value="1"/>
</dbReference>
<dbReference type="InterPro" id="IPR018253">
    <property type="entry name" value="DnaJ_domain_CS"/>
</dbReference>
<dbReference type="GO" id="GO:0030544">
    <property type="term" value="F:Hsp70 protein binding"/>
    <property type="evidence" value="ECO:0007669"/>
    <property type="project" value="InterPro"/>
</dbReference>
<dbReference type="InterPro" id="IPR044713">
    <property type="entry name" value="DNJA1/2-like"/>
</dbReference>
<dbReference type="Gene3D" id="1.10.287.110">
    <property type="entry name" value="DnaJ domain"/>
    <property type="match status" value="1"/>
</dbReference>
<accession>A0A3Q7GN62</accession>
<proteinExistence type="predicted"/>
<dbReference type="CDD" id="cd06257">
    <property type="entry name" value="DnaJ"/>
    <property type="match status" value="1"/>
</dbReference>
<dbReference type="AlphaFoldDB" id="A0A3Q7GN62"/>
<dbReference type="EnsemblPlants" id="Solyc05g050805.1.1">
    <property type="protein sequence ID" value="Solyc05g050805.1.1"/>
    <property type="gene ID" value="Solyc05g050805.1"/>
</dbReference>
<evidence type="ECO:0000313" key="3">
    <source>
        <dbReference type="Proteomes" id="UP000004994"/>
    </source>
</evidence>
<dbReference type="GO" id="GO:0006457">
    <property type="term" value="P:protein folding"/>
    <property type="evidence" value="ECO:0007669"/>
    <property type="project" value="InterPro"/>
</dbReference>
<evidence type="ECO:0000313" key="2">
    <source>
        <dbReference type="EnsemblPlants" id="Solyc05g050805.1.1"/>
    </source>
</evidence>
<evidence type="ECO:0000259" key="1">
    <source>
        <dbReference type="PROSITE" id="PS50076"/>
    </source>
</evidence>
<name>A0A3Q7GN62_SOLLC</name>
<dbReference type="PANTHER" id="PTHR43888">
    <property type="entry name" value="DNAJ-LIKE-2, ISOFORM A-RELATED"/>
    <property type="match status" value="1"/>
</dbReference>
<dbReference type="InParanoid" id="A0A3Q7GN62"/>
<sequence>MFEWGARRSDNSKYYEVLGVSNNSSQNELKKAYRKSAIKNHPDKGGDPEKFKELAQAYEVLSDPEKRELYDQYGEDALKERMGGGSGGHNPFDIFESFFGGAFGVYPSSMWVSTEVNLVLLVYVSSPFLGKVQRVELLEDVMDVKVLECVLQQDR</sequence>
<dbReference type="FunFam" id="1.10.287.110:FF:000012">
    <property type="entry name" value="dnaJ protein homolog"/>
    <property type="match status" value="1"/>
</dbReference>
<protein>
    <recommendedName>
        <fullName evidence="1">J domain-containing protein</fullName>
    </recommendedName>
</protein>
<dbReference type="SMART" id="SM00271">
    <property type="entry name" value="DnaJ"/>
    <property type="match status" value="1"/>
</dbReference>
<reference evidence="2" key="2">
    <citation type="submission" date="2019-01" db="UniProtKB">
        <authorList>
            <consortium name="EnsemblPlants"/>
        </authorList>
    </citation>
    <scope>IDENTIFICATION</scope>
    <source>
        <strain evidence="2">cv. Heinz 1706</strain>
    </source>
</reference>
<dbReference type="STRING" id="4081.A0A3Q7GN62"/>
<organism evidence="2">
    <name type="scientific">Solanum lycopersicum</name>
    <name type="common">Tomato</name>
    <name type="synonym">Lycopersicon esculentum</name>
    <dbReference type="NCBI Taxonomy" id="4081"/>
    <lineage>
        <taxon>Eukaryota</taxon>
        <taxon>Viridiplantae</taxon>
        <taxon>Streptophyta</taxon>
        <taxon>Embryophyta</taxon>
        <taxon>Tracheophyta</taxon>
        <taxon>Spermatophyta</taxon>
        <taxon>Magnoliopsida</taxon>
        <taxon>eudicotyledons</taxon>
        <taxon>Gunneridae</taxon>
        <taxon>Pentapetalae</taxon>
        <taxon>asterids</taxon>
        <taxon>lamiids</taxon>
        <taxon>Solanales</taxon>
        <taxon>Solanaceae</taxon>
        <taxon>Solanoideae</taxon>
        <taxon>Solaneae</taxon>
        <taxon>Solanum</taxon>
        <taxon>Solanum subgen. Lycopersicon</taxon>
    </lineage>
</organism>
<dbReference type="InterPro" id="IPR036869">
    <property type="entry name" value="J_dom_sf"/>
</dbReference>
<dbReference type="PRINTS" id="PR00625">
    <property type="entry name" value="JDOMAIN"/>
</dbReference>
<dbReference type="Proteomes" id="UP000004994">
    <property type="component" value="Chromosome 5"/>
</dbReference>
<keyword evidence="3" id="KW-1185">Reference proteome</keyword>
<dbReference type="Gramene" id="Solyc05g050805.1.1">
    <property type="protein sequence ID" value="Solyc05g050805.1.1"/>
    <property type="gene ID" value="Solyc05g050805.1"/>
</dbReference>
<feature type="domain" description="J" evidence="1">
    <location>
        <begin position="13"/>
        <end position="74"/>
    </location>
</feature>